<keyword evidence="3" id="KW-0233">DNA recombination</keyword>
<dbReference type="Pfam" id="PF00589">
    <property type="entry name" value="Phage_integrase"/>
    <property type="match status" value="1"/>
</dbReference>
<organism evidence="5 6">
    <name type="scientific">Pseudomonas cannabina</name>
    <dbReference type="NCBI Taxonomy" id="86840"/>
    <lineage>
        <taxon>Bacteria</taxon>
        <taxon>Pseudomonadati</taxon>
        <taxon>Pseudomonadota</taxon>
        <taxon>Gammaproteobacteria</taxon>
        <taxon>Pseudomonadales</taxon>
        <taxon>Pseudomonadaceae</taxon>
        <taxon>Pseudomonas</taxon>
    </lineage>
</organism>
<gene>
    <name evidence="5" type="ORF">ALQ64_03132</name>
</gene>
<dbReference type="GO" id="GO:0015074">
    <property type="term" value="P:DNA integration"/>
    <property type="evidence" value="ECO:0007669"/>
    <property type="project" value="UniProtKB-KW"/>
</dbReference>
<dbReference type="InterPro" id="IPR013762">
    <property type="entry name" value="Integrase-like_cat_sf"/>
</dbReference>
<dbReference type="PANTHER" id="PTHR30349">
    <property type="entry name" value="PHAGE INTEGRASE-RELATED"/>
    <property type="match status" value="1"/>
</dbReference>
<accession>A0A3M3K4E3</accession>
<dbReference type="EMBL" id="RBOW01001017">
    <property type="protein sequence ID" value="RMN17111.1"/>
    <property type="molecule type" value="Genomic_DNA"/>
</dbReference>
<keyword evidence="2" id="KW-0229">DNA integration</keyword>
<dbReference type="Gene3D" id="1.10.443.10">
    <property type="entry name" value="Intergrase catalytic core"/>
    <property type="match status" value="1"/>
</dbReference>
<dbReference type="InterPro" id="IPR011010">
    <property type="entry name" value="DNA_brk_join_enz"/>
</dbReference>
<evidence type="ECO:0000313" key="5">
    <source>
        <dbReference type="EMBL" id="RMN17111.1"/>
    </source>
</evidence>
<dbReference type="InterPro" id="IPR002104">
    <property type="entry name" value="Integrase_catalytic"/>
</dbReference>
<name>A0A3M3K4E3_PSECA</name>
<evidence type="ECO:0000313" key="6">
    <source>
        <dbReference type="Proteomes" id="UP000281372"/>
    </source>
</evidence>
<dbReference type="GO" id="GO:0003677">
    <property type="term" value="F:DNA binding"/>
    <property type="evidence" value="ECO:0007669"/>
    <property type="project" value="InterPro"/>
</dbReference>
<dbReference type="GO" id="GO:0007059">
    <property type="term" value="P:chromosome segregation"/>
    <property type="evidence" value="ECO:0007669"/>
    <property type="project" value="UniProtKB-KW"/>
</dbReference>
<evidence type="ECO:0000256" key="1">
    <source>
        <dbReference type="ARBA" id="ARBA00022829"/>
    </source>
</evidence>
<feature type="domain" description="Tyr recombinase" evidence="4">
    <location>
        <begin position="138"/>
        <end position="324"/>
    </location>
</feature>
<sequence length="328" mass="36921">MRDITPIVQQDRPNEERTTGEIAVTLTQMEKAVKAFLSGFGPGSRPTIRSALRQAADVLGWASVSVLLEHLPWHTLTADHLVHLKESWEEKLEPSTISLYMHAVRGIAQSCLVHGLMSSDAYVLLKFVKVPKSSNDVGRGRAIERKYRDDLINNCLADDRLQGVRDAAIIALLFGSGIRRSEASNLLDQNINLDAGEIVLKVKGGKTVTKHLTAWAIPHIKVWRDVRRTKGMYEGRFFNRISKSGTVSEMCMTHRGIYYVLEQRSIRANLPFLVKPHDARRTMGTEMIEEHGELIAQRVLGHASLSTTKIYDKRTDKVLKEIFKSKIS</sequence>
<dbReference type="RefSeq" id="WP_122378172.1">
    <property type="nucleotide sequence ID" value="NZ_RBOW01001017.1"/>
</dbReference>
<dbReference type="GO" id="GO:0006310">
    <property type="term" value="P:DNA recombination"/>
    <property type="evidence" value="ECO:0007669"/>
    <property type="project" value="UniProtKB-KW"/>
</dbReference>
<protein>
    <recommendedName>
        <fullName evidence="4">Tyr recombinase domain-containing protein</fullName>
    </recommendedName>
</protein>
<dbReference type="Proteomes" id="UP000281372">
    <property type="component" value="Unassembled WGS sequence"/>
</dbReference>
<keyword evidence="1" id="KW-0159">Chromosome partition</keyword>
<dbReference type="PROSITE" id="PS51898">
    <property type="entry name" value="TYR_RECOMBINASE"/>
    <property type="match status" value="1"/>
</dbReference>
<evidence type="ECO:0000256" key="3">
    <source>
        <dbReference type="ARBA" id="ARBA00023172"/>
    </source>
</evidence>
<reference evidence="5 6" key="1">
    <citation type="submission" date="2018-08" db="EMBL/GenBank/DDBJ databases">
        <title>Recombination of ecologically and evolutionarily significant loci maintains genetic cohesion in the Pseudomonas syringae species complex.</title>
        <authorList>
            <person name="Dillon M."/>
            <person name="Thakur S."/>
            <person name="Almeida R.N.D."/>
            <person name="Weir B.S."/>
            <person name="Guttman D.S."/>
        </authorList>
    </citation>
    <scope>NUCLEOTIDE SEQUENCE [LARGE SCALE GENOMIC DNA]</scope>
    <source>
        <strain evidence="5 6">ICMP 2821</strain>
    </source>
</reference>
<dbReference type="SUPFAM" id="SSF56349">
    <property type="entry name" value="DNA breaking-rejoining enzymes"/>
    <property type="match status" value="1"/>
</dbReference>
<comment type="caution">
    <text evidence="5">The sequence shown here is derived from an EMBL/GenBank/DDBJ whole genome shotgun (WGS) entry which is preliminary data.</text>
</comment>
<dbReference type="AlphaFoldDB" id="A0A3M3K4E3"/>
<evidence type="ECO:0000256" key="2">
    <source>
        <dbReference type="ARBA" id="ARBA00022908"/>
    </source>
</evidence>
<dbReference type="PANTHER" id="PTHR30349:SF81">
    <property type="entry name" value="TYROSINE RECOMBINASE XERC"/>
    <property type="match status" value="1"/>
</dbReference>
<proteinExistence type="predicted"/>
<evidence type="ECO:0000259" key="4">
    <source>
        <dbReference type="PROSITE" id="PS51898"/>
    </source>
</evidence>
<dbReference type="InterPro" id="IPR050090">
    <property type="entry name" value="Tyrosine_recombinase_XerCD"/>
</dbReference>